<gene>
    <name evidence="2" type="ORF">GQF03_07925</name>
</gene>
<reference evidence="2 3" key="1">
    <citation type="journal article" date="2014" name="Int. J. Syst. Evol. Microbiol.">
        <title>Sneathiella chungangensis sp. nov., isolated from a marine sand, and emended description of the genus Sneathiella.</title>
        <authorList>
            <person name="Siamphan C."/>
            <person name="Kim H."/>
            <person name="Lee J.S."/>
            <person name="Kim W."/>
        </authorList>
    </citation>
    <scope>NUCLEOTIDE SEQUENCE [LARGE SCALE GENOMIC DNA]</scope>
    <source>
        <strain evidence="2 3">KCTC 32476</strain>
    </source>
</reference>
<name>A0A845MGW6_9PROT</name>
<keyword evidence="3" id="KW-1185">Reference proteome</keyword>
<evidence type="ECO:0000313" key="3">
    <source>
        <dbReference type="Proteomes" id="UP000445696"/>
    </source>
</evidence>
<dbReference type="PANTHER" id="PTHR43664">
    <property type="entry name" value="MONOAMINE OXIDASE-RELATED"/>
    <property type="match status" value="1"/>
</dbReference>
<dbReference type="OrthoDB" id="9796589at2"/>
<dbReference type="RefSeq" id="WP_161338707.1">
    <property type="nucleotide sequence ID" value="NZ_JBHSDG010000005.1"/>
</dbReference>
<feature type="domain" description="MaoC-like" evidence="1">
    <location>
        <begin position="19"/>
        <end position="112"/>
    </location>
</feature>
<dbReference type="InterPro" id="IPR029069">
    <property type="entry name" value="HotDog_dom_sf"/>
</dbReference>
<dbReference type="AlphaFoldDB" id="A0A845MGW6"/>
<evidence type="ECO:0000313" key="2">
    <source>
        <dbReference type="EMBL" id="MZR22254.1"/>
    </source>
</evidence>
<dbReference type="Gene3D" id="3.10.129.10">
    <property type="entry name" value="Hotdog Thioesterase"/>
    <property type="match status" value="1"/>
</dbReference>
<dbReference type="Proteomes" id="UP000445696">
    <property type="component" value="Unassembled WGS sequence"/>
</dbReference>
<proteinExistence type="predicted"/>
<organism evidence="2 3">
    <name type="scientific">Sneathiella chungangensis</name>
    <dbReference type="NCBI Taxonomy" id="1418234"/>
    <lineage>
        <taxon>Bacteria</taxon>
        <taxon>Pseudomonadati</taxon>
        <taxon>Pseudomonadota</taxon>
        <taxon>Alphaproteobacteria</taxon>
        <taxon>Sneathiellales</taxon>
        <taxon>Sneathiellaceae</taxon>
        <taxon>Sneathiella</taxon>
    </lineage>
</organism>
<evidence type="ECO:0000259" key="1">
    <source>
        <dbReference type="Pfam" id="PF01575"/>
    </source>
</evidence>
<dbReference type="EMBL" id="WTVA01000003">
    <property type="protein sequence ID" value="MZR22254.1"/>
    <property type="molecule type" value="Genomic_DNA"/>
</dbReference>
<comment type="caution">
    <text evidence="2">The sequence shown here is derived from an EMBL/GenBank/DDBJ whole genome shotgun (WGS) entry which is preliminary data.</text>
</comment>
<accession>A0A845MGW6</accession>
<dbReference type="Pfam" id="PF01575">
    <property type="entry name" value="MaoC_dehydratas"/>
    <property type="match status" value="1"/>
</dbReference>
<dbReference type="InterPro" id="IPR052342">
    <property type="entry name" value="MCH/BMMD"/>
</dbReference>
<sequence>MGDKLYFEDITKGDKFAGATVTVERAEMLDFGRRFDDQPMHFDAAAAKAMGFPDVVACGAYTFALSSKAATKVWQQWHFLPSGLGIELDFLAPLFAGDVLTTEMEVLDTRPSSKAGRGWLDTVLRCTTQEGKLAFTTKAHFLLLGRPDQGGAE</sequence>
<protein>
    <submittedName>
        <fullName evidence="2">Acyl dehydratase</fullName>
    </submittedName>
</protein>
<dbReference type="SUPFAM" id="SSF54637">
    <property type="entry name" value="Thioesterase/thiol ester dehydrase-isomerase"/>
    <property type="match status" value="1"/>
</dbReference>
<dbReference type="InterPro" id="IPR002539">
    <property type="entry name" value="MaoC-like_dom"/>
</dbReference>
<dbReference type="PANTHER" id="PTHR43664:SF1">
    <property type="entry name" value="BETA-METHYLMALYL-COA DEHYDRATASE"/>
    <property type="match status" value="1"/>
</dbReference>